<gene>
    <name evidence="3" type="ORF">J1C47_16440</name>
</gene>
<keyword evidence="1" id="KW-1133">Transmembrane helix</keyword>
<feature type="domain" description="GGDEF" evidence="2">
    <location>
        <begin position="322"/>
        <end position="456"/>
    </location>
</feature>
<dbReference type="Pfam" id="PF05228">
    <property type="entry name" value="CHASE4"/>
    <property type="match status" value="1"/>
</dbReference>
<dbReference type="Pfam" id="PF00990">
    <property type="entry name" value="GGDEF"/>
    <property type="match status" value="1"/>
</dbReference>
<dbReference type="RefSeq" id="WP_207351869.1">
    <property type="nucleotide sequence ID" value="NZ_JAFMPY010000018.1"/>
</dbReference>
<dbReference type="InterPro" id="IPR052163">
    <property type="entry name" value="DGC-Regulatory_Protein"/>
</dbReference>
<dbReference type="Proteomes" id="UP000664288">
    <property type="component" value="Unassembled WGS sequence"/>
</dbReference>
<keyword evidence="4" id="KW-1185">Reference proteome</keyword>
<dbReference type="EMBL" id="JAFMPY010000018">
    <property type="protein sequence ID" value="MBO0905235.1"/>
    <property type="molecule type" value="Genomic_DNA"/>
</dbReference>
<proteinExistence type="predicted"/>
<dbReference type="InterPro" id="IPR007892">
    <property type="entry name" value="CHASE4"/>
</dbReference>
<keyword evidence="1" id="KW-0472">Membrane</keyword>
<accession>A0ABS3J6F1</accession>
<reference evidence="3 4" key="1">
    <citation type="submission" date="2021-03" db="EMBL/GenBank/DDBJ databases">
        <title>Whole genome sequence of Jiella sp. MQZ13P-4.</title>
        <authorList>
            <person name="Tuo L."/>
        </authorList>
    </citation>
    <scope>NUCLEOTIDE SEQUENCE [LARGE SCALE GENOMIC DNA]</scope>
    <source>
        <strain evidence="3 4">MQZ13P-4</strain>
    </source>
</reference>
<dbReference type="PANTHER" id="PTHR46663:SF4">
    <property type="entry name" value="DIGUANYLATE CYCLASE DGCT-RELATED"/>
    <property type="match status" value="1"/>
</dbReference>
<evidence type="ECO:0000313" key="3">
    <source>
        <dbReference type="EMBL" id="MBO0905235.1"/>
    </source>
</evidence>
<dbReference type="NCBIfam" id="TIGR00254">
    <property type="entry name" value="GGDEF"/>
    <property type="match status" value="1"/>
</dbReference>
<organism evidence="3 4">
    <name type="scientific">Jiella sonneratiae</name>
    <dbReference type="NCBI Taxonomy" id="2816856"/>
    <lineage>
        <taxon>Bacteria</taxon>
        <taxon>Pseudomonadati</taxon>
        <taxon>Pseudomonadota</taxon>
        <taxon>Alphaproteobacteria</taxon>
        <taxon>Hyphomicrobiales</taxon>
        <taxon>Aurantimonadaceae</taxon>
        <taxon>Jiella</taxon>
    </lineage>
</organism>
<dbReference type="PANTHER" id="PTHR46663">
    <property type="entry name" value="DIGUANYLATE CYCLASE DGCT-RELATED"/>
    <property type="match status" value="1"/>
</dbReference>
<protein>
    <submittedName>
        <fullName evidence="3">Diguanylate cyclase</fullName>
    </submittedName>
</protein>
<dbReference type="Gene3D" id="3.30.70.270">
    <property type="match status" value="1"/>
</dbReference>
<dbReference type="CDD" id="cd01949">
    <property type="entry name" value="GGDEF"/>
    <property type="match status" value="1"/>
</dbReference>
<evidence type="ECO:0000259" key="2">
    <source>
        <dbReference type="PROSITE" id="PS50887"/>
    </source>
</evidence>
<evidence type="ECO:0000256" key="1">
    <source>
        <dbReference type="SAM" id="Phobius"/>
    </source>
</evidence>
<feature type="transmembrane region" description="Helical" evidence="1">
    <location>
        <begin position="252"/>
        <end position="274"/>
    </location>
</feature>
<dbReference type="InterPro" id="IPR043128">
    <property type="entry name" value="Rev_trsase/Diguanyl_cyclase"/>
</dbReference>
<name>A0ABS3J6F1_9HYPH</name>
<keyword evidence="1" id="KW-0812">Transmembrane</keyword>
<evidence type="ECO:0000313" key="4">
    <source>
        <dbReference type="Proteomes" id="UP000664288"/>
    </source>
</evidence>
<dbReference type="InterPro" id="IPR029787">
    <property type="entry name" value="Nucleotide_cyclase"/>
</dbReference>
<dbReference type="InterPro" id="IPR000160">
    <property type="entry name" value="GGDEF_dom"/>
</dbReference>
<dbReference type="SMART" id="SM00267">
    <property type="entry name" value="GGDEF"/>
    <property type="match status" value="1"/>
</dbReference>
<sequence>MTAVLFLPVIASLLLTGSLVAFVVHWSTSQADAESIRRETMLVRELMDQRIARITKDQQSTTSWNDALKQALGPREPAWFDANLGIWMHDYFGIDRTFVLDGAGHSVYAMIDGHRDEPSSYFTHAAAIDPVVEELRAHRLRAQSATNAPTAIRRYVLLENRPAIVSAAAIVSDTGEIAQVLGKEPIHVAVEFLDGRFLAKLQTDFLLDHARFSWTGHLGPHEAAFPLKAEDTNLGYLVWTVRQPGTKIFEQMMPALGAAGAILVLLAGGLLFWIRQTTSRLARSQQQIEFMAHHDALTGLANRFSFQSRLEERMREFAQARRSFAVLYLDLDRFKAVNDTLGHQAGDELIRQAGERLSALVPGTEDMVARLGGDEFAVLRNQVGDRTEIESLSKRIIEIIQTPFELADRQVFIGVSIGAAIASGEMPAQFDLVRRADVALYRVKKSGRNGYIIFGENDIYLDFEWEEMRSYNSSRVIFR</sequence>
<dbReference type="PROSITE" id="PS50887">
    <property type="entry name" value="GGDEF"/>
    <property type="match status" value="1"/>
</dbReference>
<dbReference type="SUPFAM" id="SSF55073">
    <property type="entry name" value="Nucleotide cyclase"/>
    <property type="match status" value="1"/>
</dbReference>
<comment type="caution">
    <text evidence="3">The sequence shown here is derived from an EMBL/GenBank/DDBJ whole genome shotgun (WGS) entry which is preliminary data.</text>
</comment>